<comment type="caution">
    <text evidence="2">The sequence shown here is derived from an EMBL/GenBank/DDBJ whole genome shotgun (WGS) entry which is preliminary data.</text>
</comment>
<sequence>MNLLQTLSSKSPLTTLSAFNTPFSSPIPLNTCSHYYPRRHTWKLFPLFAISANSDPNQQNPSFNAKFKQPQKKIGKPQSSDENEDGIFPKTIPRKPRRGRKSEATAVEDYVRDSLGRTFESIRQQNSDVFEEKDKVLKDKIGGEDDEGDDEDVSGKVRRKKMVVEEEDPNWPLDADVGWGMRASEYFDKHSIKNVVGEDGVEIDWEGEVDDNYVNEINCLEWESFAFHPSPLIVLVFERYNRAAHNWKLLKELEKAIKVYWDAKDRLPPRTVKIDINIERDLAYALKVQQCPQLLFLRGNTVLCREKEIRSADELVQMIAHFYYNAKKPSWIDDAALTRR</sequence>
<reference evidence="2 3" key="1">
    <citation type="journal article" date="2020" name="IScience">
        <title>Genome Sequencing of the Endangered Kingdonia uniflora (Circaeasteraceae, Ranunculales) Reveals Potential Mechanisms of Evolutionary Specialization.</title>
        <authorList>
            <person name="Sun Y."/>
            <person name="Deng T."/>
            <person name="Zhang A."/>
            <person name="Moore M.J."/>
            <person name="Landis J.B."/>
            <person name="Lin N."/>
            <person name="Zhang H."/>
            <person name="Zhang X."/>
            <person name="Huang J."/>
            <person name="Zhang X."/>
            <person name="Sun H."/>
            <person name="Wang H."/>
        </authorList>
    </citation>
    <scope>NUCLEOTIDE SEQUENCE [LARGE SCALE GENOMIC DNA]</scope>
    <source>
        <strain evidence="2">TB1705</strain>
        <tissue evidence="2">Leaf</tissue>
    </source>
</reference>
<dbReference type="OrthoDB" id="1920727at2759"/>
<organism evidence="2 3">
    <name type="scientific">Kingdonia uniflora</name>
    <dbReference type="NCBI Taxonomy" id="39325"/>
    <lineage>
        <taxon>Eukaryota</taxon>
        <taxon>Viridiplantae</taxon>
        <taxon>Streptophyta</taxon>
        <taxon>Embryophyta</taxon>
        <taxon>Tracheophyta</taxon>
        <taxon>Spermatophyta</taxon>
        <taxon>Magnoliopsida</taxon>
        <taxon>Ranunculales</taxon>
        <taxon>Circaeasteraceae</taxon>
        <taxon>Kingdonia</taxon>
    </lineage>
</organism>
<evidence type="ECO:0000313" key="2">
    <source>
        <dbReference type="EMBL" id="KAF6137475.1"/>
    </source>
</evidence>
<name>A0A7J7L4C2_9MAGN</name>
<feature type="region of interest" description="Disordered" evidence="1">
    <location>
        <begin position="133"/>
        <end position="155"/>
    </location>
</feature>
<dbReference type="GO" id="GO:0009658">
    <property type="term" value="P:chloroplast organization"/>
    <property type="evidence" value="ECO:0007669"/>
    <property type="project" value="InterPro"/>
</dbReference>
<keyword evidence="3" id="KW-1185">Reference proteome</keyword>
<dbReference type="Proteomes" id="UP000541444">
    <property type="component" value="Unassembled WGS sequence"/>
</dbReference>
<dbReference type="PANTHER" id="PTHR34669:SF2">
    <property type="entry name" value="THIOREDOXIN-LIKE FOLD DOMAIN-CONTAINING PROTEIN MRL7, CHLOROPLASTIC"/>
    <property type="match status" value="1"/>
</dbReference>
<dbReference type="InterPro" id="IPR044701">
    <property type="entry name" value="MRL7/MRL7L"/>
</dbReference>
<feature type="region of interest" description="Disordered" evidence="1">
    <location>
        <begin position="56"/>
        <end position="106"/>
    </location>
</feature>
<feature type="compositionally biased region" description="Basic and acidic residues" evidence="1">
    <location>
        <begin position="133"/>
        <end position="143"/>
    </location>
</feature>
<evidence type="ECO:0000256" key="1">
    <source>
        <dbReference type="SAM" id="MobiDB-lite"/>
    </source>
</evidence>
<accession>A0A7J7L4C2</accession>
<evidence type="ECO:0000313" key="3">
    <source>
        <dbReference type="Proteomes" id="UP000541444"/>
    </source>
</evidence>
<dbReference type="SUPFAM" id="SSF52833">
    <property type="entry name" value="Thioredoxin-like"/>
    <property type="match status" value="1"/>
</dbReference>
<dbReference type="InterPro" id="IPR036249">
    <property type="entry name" value="Thioredoxin-like_sf"/>
</dbReference>
<protein>
    <recommendedName>
        <fullName evidence="4">Thioredoxin-like fold domain-containing protein MRL7, chloroplastic</fullName>
    </recommendedName>
</protein>
<dbReference type="GO" id="GO:0009570">
    <property type="term" value="C:chloroplast stroma"/>
    <property type="evidence" value="ECO:0007669"/>
    <property type="project" value="TreeGrafter"/>
</dbReference>
<dbReference type="Gene3D" id="3.40.30.10">
    <property type="entry name" value="Glutaredoxin"/>
    <property type="match status" value="1"/>
</dbReference>
<dbReference type="AlphaFoldDB" id="A0A7J7L4C2"/>
<proteinExistence type="predicted"/>
<dbReference type="PANTHER" id="PTHR34669">
    <property type="entry name" value="THIOREDOXIN-LIKE FOLD DOMAIN-CONTAINING PROTEIN MRL7L, CHLOROPLASTIC"/>
    <property type="match status" value="1"/>
</dbReference>
<dbReference type="GO" id="GO:0006355">
    <property type="term" value="P:regulation of DNA-templated transcription"/>
    <property type="evidence" value="ECO:0007669"/>
    <property type="project" value="InterPro"/>
</dbReference>
<gene>
    <name evidence="2" type="ORF">GIB67_027862</name>
</gene>
<dbReference type="EMBL" id="JACGCM010002654">
    <property type="protein sequence ID" value="KAF6137475.1"/>
    <property type="molecule type" value="Genomic_DNA"/>
</dbReference>
<evidence type="ECO:0008006" key="4">
    <source>
        <dbReference type="Google" id="ProtNLM"/>
    </source>
</evidence>